<evidence type="ECO:0000256" key="1">
    <source>
        <dbReference type="SAM" id="MobiDB-lite"/>
    </source>
</evidence>
<feature type="region of interest" description="Disordered" evidence="1">
    <location>
        <begin position="1"/>
        <end position="46"/>
    </location>
</feature>
<dbReference type="Proteomes" id="UP000078555">
    <property type="component" value="Unassembled WGS sequence"/>
</dbReference>
<dbReference type="EMBL" id="FLRE01000124">
    <property type="protein sequence ID" value="SBT36738.1"/>
    <property type="molecule type" value="Genomic_DNA"/>
</dbReference>
<dbReference type="AlphaFoldDB" id="A0A1A8YYQ4"/>
<gene>
    <name evidence="2" type="ORF">POVWA1_031980</name>
    <name evidence="3" type="ORF">POVWA2_031700</name>
</gene>
<dbReference type="EMBL" id="FLRD01000094">
    <property type="protein sequence ID" value="SBT36338.1"/>
    <property type="molecule type" value="Genomic_DNA"/>
</dbReference>
<reference evidence="4 5" key="2">
    <citation type="submission" date="2016-05" db="EMBL/GenBank/DDBJ databases">
        <authorList>
            <person name="Naeem Raeece"/>
        </authorList>
    </citation>
    <scope>NUCLEOTIDE SEQUENCE [LARGE SCALE GENOMIC DNA]</scope>
</reference>
<feature type="compositionally biased region" description="Polar residues" evidence="1">
    <location>
        <begin position="1"/>
        <end position="10"/>
    </location>
</feature>
<protein>
    <submittedName>
        <fullName evidence="3">Uncharacterized protein</fullName>
    </submittedName>
</protein>
<organism evidence="3 4">
    <name type="scientific">Plasmodium ovale wallikeri</name>
    <dbReference type="NCBI Taxonomy" id="864142"/>
    <lineage>
        <taxon>Eukaryota</taxon>
        <taxon>Sar</taxon>
        <taxon>Alveolata</taxon>
        <taxon>Apicomplexa</taxon>
        <taxon>Aconoidasida</taxon>
        <taxon>Haemosporida</taxon>
        <taxon>Plasmodiidae</taxon>
        <taxon>Plasmodium</taxon>
        <taxon>Plasmodium (Plasmodium)</taxon>
    </lineage>
</organism>
<accession>A0A1A8YYQ4</accession>
<feature type="compositionally biased region" description="Polar residues" evidence="1">
    <location>
        <begin position="105"/>
        <end position="124"/>
    </location>
</feature>
<keyword evidence="5" id="KW-1185">Reference proteome</keyword>
<evidence type="ECO:0000313" key="3">
    <source>
        <dbReference type="EMBL" id="SBT36738.1"/>
    </source>
</evidence>
<evidence type="ECO:0000313" key="2">
    <source>
        <dbReference type="EMBL" id="SBT36338.1"/>
    </source>
</evidence>
<proteinExistence type="predicted"/>
<dbReference type="Proteomes" id="UP000078550">
    <property type="component" value="Unassembled WGS sequence"/>
</dbReference>
<name>A0A1A8YYQ4_PLAOA</name>
<reference evidence="3" key="1">
    <citation type="submission" date="2016-05" db="EMBL/GenBank/DDBJ databases">
        <authorList>
            <person name="Lavstsen T."/>
            <person name="Jespersen J.S."/>
        </authorList>
    </citation>
    <scope>NUCLEOTIDE SEQUENCE [LARGE SCALE GENOMIC DNA]</scope>
</reference>
<sequence length="124" mass="13610">MASSNQTKVGKTSLEEIRPMSICKLDSSRKGSSRGPPSTSRLNVPRVLQIRLKSRAMKIEPVEKGEERQMGKPYVDRLRCMQYAGRGSARLSSEQNRTEHRGAAQHSTAANLCSGPTNGRANTP</sequence>
<evidence type="ECO:0000313" key="4">
    <source>
        <dbReference type="Proteomes" id="UP000078550"/>
    </source>
</evidence>
<feature type="region of interest" description="Disordered" evidence="1">
    <location>
        <begin position="87"/>
        <end position="124"/>
    </location>
</feature>
<evidence type="ECO:0000313" key="5">
    <source>
        <dbReference type="Proteomes" id="UP000078555"/>
    </source>
</evidence>